<evidence type="ECO:0000256" key="1">
    <source>
        <dbReference type="ARBA" id="ARBA00022737"/>
    </source>
</evidence>
<dbReference type="InterPro" id="IPR051465">
    <property type="entry name" value="Cell_Envelope_Struct_Comp"/>
</dbReference>
<evidence type="ECO:0000259" key="3">
    <source>
        <dbReference type="PROSITE" id="PS51272"/>
    </source>
</evidence>
<dbReference type="InterPro" id="IPR001119">
    <property type="entry name" value="SLH_dom"/>
</dbReference>
<protein>
    <submittedName>
        <fullName evidence="4">S-layer family protein</fullName>
    </submittedName>
</protein>
<evidence type="ECO:0000313" key="5">
    <source>
        <dbReference type="Proteomes" id="UP000294886"/>
    </source>
</evidence>
<dbReference type="PANTHER" id="PTHR43308:SF5">
    <property type="entry name" value="S-LAYER PROTEIN _ PEPTIDOGLYCAN ENDO-BETA-N-ACETYLGLUCOSAMINIDASE"/>
    <property type="match status" value="1"/>
</dbReference>
<keyword evidence="1" id="KW-0677">Repeat</keyword>
<name>A0A4V2S6X7_9THEO</name>
<feature type="domain" description="SLH" evidence="3">
    <location>
        <begin position="32"/>
        <end position="115"/>
    </location>
</feature>
<proteinExistence type="predicted"/>
<dbReference type="PROSITE" id="PS51272">
    <property type="entry name" value="SLH"/>
    <property type="match status" value="3"/>
</dbReference>
<feature type="chain" id="PRO_5020383653" evidence="2">
    <location>
        <begin position="24"/>
        <end position="474"/>
    </location>
</feature>
<feature type="domain" description="SLH" evidence="3">
    <location>
        <begin position="176"/>
        <end position="239"/>
    </location>
</feature>
<accession>A0A4V2S6X7</accession>
<reference evidence="4 5" key="1">
    <citation type="submission" date="2019-03" db="EMBL/GenBank/DDBJ databases">
        <title>Genomic Encyclopedia of Type Strains, Phase IV (KMG-IV): sequencing the most valuable type-strain genomes for metagenomic binning, comparative biology and taxonomic classification.</title>
        <authorList>
            <person name="Goeker M."/>
        </authorList>
    </citation>
    <scope>NUCLEOTIDE SEQUENCE [LARGE SCALE GENOMIC DNA]</scope>
    <source>
        <strain evidence="4 5">DSM 13054</strain>
    </source>
</reference>
<dbReference type="AlphaFoldDB" id="A0A4V2S6X7"/>
<dbReference type="EMBL" id="SLWU01000028">
    <property type="protein sequence ID" value="TCO57790.1"/>
    <property type="molecule type" value="Genomic_DNA"/>
</dbReference>
<organism evidence="4 5">
    <name type="scientific">Caldanaerobacter subterraneus</name>
    <dbReference type="NCBI Taxonomy" id="911092"/>
    <lineage>
        <taxon>Bacteria</taxon>
        <taxon>Bacillati</taxon>
        <taxon>Bacillota</taxon>
        <taxon>Clostridia</taxon>
        <taxon>Thermoanaerobacterales</taxon>
        <taxon>Thermoanaerobacteraceae</taxon>
        <taxon>Caldanaerobacter</taxon>
    </lineage>
</organism>
<evidence type="ECO:0000313" key="4">
    <source>
        <dbReference type="EMBL" id="TCO57790.1"/>
    </source>
</evidence>
<sequence length="474" mass="53420">MKKFLSFVLVLALVLGVSVPSFAADFYAVQDFYKYTEPDGPFYWAMPDLELAVAAEIIRGYPANPPTAIRDYQMTGKVVCKVLGPLMPENTLTRAEFAAMLSRALGLDQTAPQNPFKDVKGDAWYYKPIMQLVNKNIIPLDYYNGTFNPNGNITRKEIAIWLSNAAVSYQIPLANVPLNFKDYSKNDLYSAAISNAVGLKILRGYDDGTFRPNAYANRAEAVVMLMRLMRLLPSDLTEQEAVNVISHAEQAFAKLSQAWIPTNFYKLPDGTYADVGPKPNPIFAQALQEYQQEAKDYVTEYNLYPWTEPTVIKDGIHYNEYGGLVTKDGFLPNMDKYFYKGTKMGVWDTDGHKGPTIGGYWGNRNEYGIVDSILLRGGNLSDGTYVYPLGAIWIKPDSYKVIKISTMGNIASVYYTRIQKTDRPNDPGTWGTVYAHALLVKQDGKWKLAAYDGVYNPVTQKWDLEWIDTIRDRL</sequence>
<feature type="domain" description="SLH" evidence="3">
    <location>
        <begin position="116"/>
        <end position="175"/>
    </location>
</feature>
<feature type="signal peptide" evidence="2">
    <location>
        <begin position="1"/>
        <end position="23"/>
    </location>
</feature>
<dbReference type="PANTHER" id="PTHR43308">
    <property type="entry name" value="OUTER MEMBRANE PROTEIN ALPHA-RELATED"/>
    <property type="match status" value="1"/>
</dbReference>
<evidence type="ECO:0000256" key="2">
    <source>
        <dbReference type="SAM" id="SignalP"/>
    </source>
</evidence>
<dbReference type="RefSeq" id="WP_132040636.1">
    <property type="nucleotide sequence ID" value="NZ_SLWU01000028.1"/>
</dbReference>
<keyword evidence="2" id="KW-0732">Signal</keyword>
<dbReference type="Pfam" id="PF00395">
    <property type="entry name" value="SLH"/>
    <property type="match status" value="2"/>
</dbReference>
<dbReference type="Proteomes" id="UP000294886">
    <property type="component" value="Unassembled WGS sequence"/>
</dbReference>
<gene>
    <name evidence="4" type="ORF">EV203_12819</name>
</gene>
<comment type="caution">
    <text evidence="4">The sequence shown here is derived from an EMBL/GenBank/DDBJ whole genome shotgun (WGS) entry which is preliminary data.</text>
</comment>